<keyword evidence="2" id="KW-1185">Reference proteome</keyword>
<dbReference type="Proteomes" id="UP000642070">
    <property type="component" value="Unassembled WGS sequence"/>
</dbReference>
<evidence type="ECO:0000313" key="1">
    <source>
        <dbReference type="EMBL" id="GGM51410.1"/>
    </source>
</evidence>
<sequence length="117" mass="12529">MAAGGAAAAPPLRLAGAAYASCVTVLLRRMPASGEPPARLLGVSIAEVAEALEAPLHDQFRVRIDQDVLAVYSVTAGHRAVGVLLFRQDDSFVWRVARAKPMSGTEFEAWLGRDRDE</sequence>
<name>A0A917U281_9ACTN</name>
<dbReference type="AlphaFoldDB" id="A0A917U281"/>
<reference evidence="1" key="1">
    <citation type="journal article" date="2014" name="Int. J. Syst. Evol. Microbiol.">
        <title>Complete genome sequence of Corynebacterium casei LMG S-19264T (=DSM 44701T), isolated from a smear-ripened cheese.</title>
        <authorList>
            <consortium name="US DOE Joint Genome Institute (JGI-PGF)"/>
            <person name="Walter F."/>
            <person name="Albersmeier A."/>
            <person name="Kalinowski J."/>
            <person name="Ruckert C."/>
        </authorList>
    </citation>
    <scope>NUCLEOTIDE SEQUENCE</scope>
    <source>
        <strain evidence="1">JCM 19831</strain>
    </source>
</reference>
<proteinExistence type="predicted"/>
<reference evidence="1" key="2">
    <citation type="submission" date="2020-09" db="EMBL/GenBank/DDBJ databases">
        <authorList>
            <person name="Sun Q."/>
            <person name="Ohkuma M."/>
        </authorList>
    </citation>
    <scope>NUCLEOTIDE SEQUENCE</scope>
    <source>
        <strain evidence="1">JCM 19831</strain>
    </source>
</reference>
<evidence type="ECO:0000313" key="2">
    <source>
        <dbReference type="Proteomes" id="UP000642070"/>
    </source>
</evidence>
<accession>A0A917U281</accession>
<dbReference type="EMBL" id="BMPI01000034">
    <property type="protein sequence ID" value="GGM51410.1"/>
    <property type="molecule type" value="Genomic_DNA"/>
</dbReference>
<protein>
    <submittedName>
        <fullName evidence="1">Uncharacterized protein</fullName>
    </submittedName>
</protein>
<gene>
    <name evidence="1" type="ORF">GCM10007977_061430</name>
</gene>
<comment type="caution">
    <text evidence="1">The sequence shown here is derived from an EMBL/GenBank/DDBJ whole genome shotgun (WGS) entry which is preliminary data.</text>
</comment>
<organism evidence="1 2">
    <name type="scientific">Dactylosporangium sucinum</name>
    <dbReference type="NCBI Taxonomy" id="1424081"/>
    <lineage>
        <taxon>Bacteria</taxon>
        <taxon>Bacillati</taxon>
        <taxon>Actinomycetota</taxon>
        <taxon>Actinomycetes</taxon>
        <taxon>Micromonosporales</taxon>
        <taxon>Micromonosporaceae</taxon>
        <taxon>Dactylosporangium</taxon>
    </lineage>
</organism>